<evidence type="ECO:0000313" key="2">
    <source>
        <dbReference type="EMBL" id="SCL19660.1"/>
    </source>
</evidence>
<dbReference type="EMBL" id="FMHW01000002">
    <property type="protein sequence ID" value="SCL19660.1"/>
    <property type="molecule type" value="Genomic_DNA"/>
</dbReference>
<dbReference type="Proteomes" id="UP000198959">
    <property type="component" value="Unassembled WGS sequence"/>
</dbReference>
<dbReference type="PROSITE" id="PS50943">
    <property type="entry name" value="HTH_CROC1"/>
    <property type="match status" value="1"/>
</dbReference>
<name>A0A1C6RR16_9ACTN</name>
<dbReference type="GO" id="GO:0003677">
    <property type="term" value="F:DNA binding"/>
    <property type="evidence" value="ECO:0007669"/>
    <property type="project" value="InterPro"/>
</dbReference>
<evidence type="ECO:0000259" key="1">
    <source>
        <dbReference type="PROSITE" id="PS50943"/>
    </source>
</evidence>
<proteinExistence type="predicted"/>
<dbReference type="CDD" id="cd00093">
    <property type="entry name" value="HTH_XRE"/>
    <property type="match status" value="1"/>
</dbReference>
<organism evidence="2 3">
    <name type="scientific">Micromonospora pallida</name>
    <dbReference type="NCBI Taxonomy" id="145854"/>
    <lineage>
        <taxon>Bacteria</taxon>
        <taxon>Bacillati</taxon>
        <taxon>Actinomycetota</taxon>
        <taxon>Actinomycetes</taxon>
        <taxon>Micromonosporales</taxon>
        <taxon>Micromonosporaceae</taxon>
        <taxon>Micromonospora</taxon>
    </lineage>
</organism>
<dbReference type="AlphaFoldDB" id="A0A1C6RR16"/>
<dbReference type="SUPFAM" id="SSF47413">
    <property type="entry name" value="lambda repressor-like DNA-binding domains"/>
    <property type="match status" value="1"/>
</dbReference>
<dbReference type="InterPro" id="IPR001387">
    <property type="entry name" value="Cro/C1-type_HTH"/>
</dbReference>
<feature type="domain" description="HTH cro/C1-type" evidence="1">
    <location>
        <begin position="12"/>
        <end position="67"/>
    </location>
</feature>
<dbReference type="Pfam" id="PF13560">
    <property type="entry name" value="HTH_31"/>
    <property type="match status" value="1"/>
</dbReference>
<dbReference type="Gene3D" id="1.10.260.40">
    <property type="entry name" value="lambda repressor-like DNA-binding domains"/>
    <property type="match status" value="1"/>
</dbReference>
<keyword evidence="3" id="KW-1185">Reference proteome</keyword>
<dbReference type="InterPro" id="IPR010982">
    <property type="entry name" value="Lambda_DNA-bd_dom_sf"/>
</dbReference>
<reference evidence="3" key="1">
    <citation type="submission" date="2016-06" db="EMBL/GenBank/DDBJ databases">
        <authorList>
            <person name="Varghese N."/>
            <person name="Submissions Spin"/>
        </authorList>
    </citation>
    <scope>NUCLEOTIDE SEQUENCE [LARGE SCALE GENOMIC DNA]</scope>
    <source>
        <strain evidence="3">DSM 43817</strain>
    </source>
</reference>
<protein>
    <submittedName>
        <fullName evidence="2">Helix-turn-helix domain-containing protein</fullName>
    </submittedName>
</protein>
<dbReference type="SMART" id="SM00530">
    <property type="entry name" value="HTH_XRE"/>
    <property type="match status" value="1"/>
</dbReference>
<evidence type="ECO:0000313" key="3">
    <source>
        <dbReference type="Proteomes" id="UP000198959"/>
    </source>
</evidence>
<dbReference type="OrthoDB" id="3504495at2"/>
<sequence length="398" mass="41875">MAGSGLPIGRRVAQWRTRRGMTQQVFADRLGKSASWVDKVERGVRTLDRFSVIQDVAAVLRVDPLVLLGREATPPVGANDASAGVDGVRAALARYDAALTGPDARPTPPPTELARSVEHAWLTYRHARYPQLLRTLPALIVDAQRAHHGGDATALLVQVYRITASVLVKCGEGGLAWLAADRAVSAADQSLLIATGTIQLGEALRAIGRGRLAMAATIAAAHRIAPAVPQDGPHDELAVCGALLLQAALAAASCGDAPSARELVDQAAEIAEQVGDGVGQHWVVFDPTTVELARVVAAVELGRSAEAVVRHEQVITRESWRRLSAEHRAAHLLDAARAYLLTGDLDGACRALVEADRTAPAEVRTRPAGRTVLGELARGGPVPADVARLATAVGFTGR</sequence>
<accession>A0A1C6RR16</accession>
<gene>
    <name evidence="2" type="ORF">GA0074692_0674</name>
</gene>
<dbReference type="STRING" id="145854.GA0074692_0674"/>